<dbReference type="PANTHER" id="PTHR42928">
    <property type="entry name" value="TRICARBOXYLATE-BINDING PROTEIN"/>
    <property type="match status" value="1"/>
</dbReference>
<feature type="signal peptide" evidence="2">
    <location>
        <begin position="1"/>
        <end position="27"/>
    </location>
</feature>
<dbReference type="InterPro" id="IPR005064">
    <property type="entry name" value="BUG"/>
</dbReference>
<gene>
    <name evidence="3" type="ORF">GCM10011534_38260</name>
</gene>
<dbReference type="CDD" id="cd07012">
    <property type="entry name" value="PBP2_Bug_TTT"/>
    <property type="match status" value="1"/>
</dbReference>
<dbReference type="Gene3D" id="3.40.190.10">
    <property type="entry name" value="Periplasmic binding protein-like II"/>
    <property type="match status" value="1"/>
</dbReference>
<dbReference type="Proteomes" id="UP000649829">
    <property type="component" value="Unassembled WGS sequence"/>
</dbReference>
<name>A0A917T7L8_9RHOB</name>
<accession>A0A917T7L8</accession>
<dbReference type="AlphaFoldDB" id="A0A917T7L8"/>
<keyword evidence="4" id="KW-1185">Reference proteome</keyword>
<dbReference type="RefSeq" id="WP_036540156.1">
    <property type="nucleotide sequence ID" value="NZ_BMLF01000004.1"/>
</dbReference>
<dbReference type="SUPFAM" id="SSF53850">
    <property type="entry name" value="Periplasmic binding protein-like II"/>
    <property type="match status" value="1"/>
</dbReference>
<evidence type="ECO:0000256" key="1">
    <source>
        <dbReference type="ARBA" id="ARBA00006987"/>
    </source>
</evidence>
<dbReference type="PANTHER" id="PTHR42928:SF5">
    <property type="entry name" value="BLR1237 PROTEIN"/>
    <property type="match status" value="1"/>
</dbReference>
<organism evidence="3 4">
    <name type="scientific">Pseudooceanicola nanhaiensis</name>
    <dbReference type="NCBI Taxonomy" id="375761"/>
    <lineage>
        <taxon>Bacteria</taxon>
        <taxon>Pseudomonadati</taxon>
        <taxon>Pseudomonadota</taxon>
        <taxon>Alphaproteobacteria</taxon>
        <taxon>Rhodobacterales</taxon>
        <taxon>Paracoccaceae</taxon>
        <taxon>Pseudooceanicola</taxon>
    </lineage>
</organism>
<comment type="similarity">
    <text evidence="1">Belongs to the UPF0065 (bug) family.</text>
</comment>
<sequence length="324" mass="34235">MNYLTRRAVVAALAATTALASPSFAVAQSDDPITLVVPYGAGGLIDGIVRQVADMMSRDLGQPVLVENKPGANGIVGAQYVASADADGLTYLVGATGPISLNILLRPNLPYGLDDFTPVATMLSGPLTVSVPANIGVEKIEDLVTHANDTGRPLRYATLGPGSVTHLFGLMLESELGVEMADVAYRNNPSALVDLMGGQAELNFSSPISLLEHQKSGDLKILAVTTPERMEQFPDIPTTTELGYPNLVSSFWFGLLAPDGSPQEMVEKVAGSTEKAMSDPDLQAQMEQVGMIPEPGGPDALQAQFDSDMKVWGKVVQNNEIVLE</sequence>
<feature type="chain" id="PRO_5037817239" description="Tripartite tricarboxylate transporter substrate binding protein" evidence="2">
    <location>
        <begin position="28"/>
        <end position="324"/>
    </location>
</feature>
<reference evidence="3" key="1">
    <citation type="journal article" date="2014" name="Int. J. Syst. Evol. Microbiol.">
        <title>Complete genome sequence of Corynebacterium casei LMG S-19264T (=DSM 44701T), isolated from a smear-ripened cheese.</title>
        <authorList>
            <consortium name="US DOE Joint Genome Institute (JGI-PGF)"/>
            <person name="Walter F."/>
            <person name="Albersmeier A."/>
            <person name="Kalinowski J."/>
            <person name="Ruckert C."/>
        </authorList>
    </citation>
    <scope>NUCLEOTIDE SEQUENCE</scope>
    <source>
        <strain evidence="3">CGMCC 1.6293</strain>
    </source>
</reference>
<dbReference type="Pfam" id="PF03401">
    <property type="entry name" value="TctC"/>
    <property type="match status" value="1"/>
</dbReference>
<evidence type="ECO:0000313" key="3">
    <source>
        <dbReference type="EMBL" id="GGM12451.1"/>
    </source>
</evidence>
<proteinExistence type="inferred from homology"/>
<reference evidence="3" key="2">
    <citation type="submission" date="2020-09" db="EMBL/GenBank/DDBJ databases">
        <authorList>
            <person name="Sun Q."/>
            <person name="Zhou Y."/>
        </authorList>
    </citation>
    <scope>NUCLEOTIDE SEQUENCE</scope>
    <source>
        <strain evidence="3">CGMCC 1.6293</strain>
    </source>
</reference>
<protein>
    <recommendedName>
        <fullName evidence="5">Tripartite tricarboxylate transporter substrate binding protein</fullName>
    </recommendedName>
</protein>
<dbReference type="InterPro" id="IPR042100">
    <property type="entry name" value="Bug_dom1"/>
</dbReference>
<comment type="caution">
    <text evidence="3">The sequence shown here is derived from an EMBL/GenBank/DDBJ whole genome shotgun (WGS) entry which is preliminary data.</text>
</comment>
<keyword evidence="2" id="KW-0732">Signal</keyword>
<evidence type="ECO:0000313" key="4">
    <source>
        <dbReference type="Proteomes" id="UP000649829"/>
    </source>
</evidence>
<evidence type="ECO:0008006" key="5">
    <source>
        <dbReference type="Google" id="ProtNLM"/>
    </source>
</evidence>
<evidence type="ECO:0000256" key="2">
    <source>
        <dbReference type="SAM" id="SignalP"/>
    </source>
</evidence>
<dbReference type="EMBL" id="BMLF01000004">
    <property type="protein sequence ID" value="GGM12451.1"/>
    <property type="molecule type" value="Genomic_DNA"/>
</dbReference>
<dbReference type="Gene3D" id="3.40.190.150">
    <property type="entry name" value="Bordetella uptake gene, domain 1"/>
    <property type="match status" value="1"/>
</dbReference>
<dbReference type="PIRSF" id="PIRSF017082">
    <property type="entry name" value="YflP"/>
    <property type="match status" value="1"/>
</dbReference>